<dbReference type="InterPro" id="IPR011598">
    <property type="entry name" value="bHLH_dom"/>
</dbReference>
<dbReference type="GO" id="GO:0000977">
    <property type="term" value="F:RNA polymerase II transcription regulatory region sequence-specific DNA binding"/>
    <property type="evidence" value="ECO:0007669"/>
    <property type="project" value="TreeGrafter"/>
</dbReference>
<dbReference type="AlphaFoldDB" id="A0A8J1UGW6"/>
<dbReference type="PANTHER" id="PTHR23349:SF111">
    <property type="entry name" value="BHLH DOMAIN-CONTAINING PROTEIN"/>
    <property type="match status" value="1"/>
</dbReference>
<dbReference type="PANTHER" id="PTHR23349">
    <property type="entry name" value="BASIC HELIX-LOOP-HELIX TRANSCRIPTION FACTOR, TWIST"/>
    <property type="match status" value="1"/>
</dbReference>
<dbReference type="OrthoDB" id="6106870at2759"/>
<organism evidence="3 4">
    <name type="scientific">Owenia fusiformis</name>
    <name type="common">Polychaete worm</name>
    <dbReference type="NCBI Taxonomy" id="6347"/>
    <lineage>
        <taxon>Eukaryota</taxon>
        <taxon>Metazoa</taxon>
        <taxon>Spiralia</taxon>
        <taxon>Lophotrochozoa</taxon>
        <taxon>Annelida</taxon>
        <taxon>Polychaeta</taxon>
        <taxon>Sedentaria</taxon>
        <taxon>Canalipalpata</taxon>
        <taxon>Sabellida</taxon>
        <taxon>Oweniida</taxon>
        <taxon>Oweniidae</taxon>
        <taxon>Owenia</taxon>
    </lineage>
</organism>
<dbReference type="GO" id="GO:0046983">
    <property type="term" value="F:protein dimerization activity"/>
    <property type="evidence" value="ECO:0007669"/>
    <property type="project" value="InterPro"/>
</dbReference>
<feature type="region of interest" description="Disordered" evidence="1">
    <location>
        <begin position="48"/>
        <end position="70"/>
    </location>
</feature>
<dbReference type="Pfam" id="PF00010">
    <property type="entry name" value="HLH"/>
    <property type="match status" value="1"/>
</dbReference>
<evidence type="ECO:0000313" key="3">
    <source>
        <dbReference type="EMBL" id="CAH1803040.1"/>
    </source>
</evidence>
<dbReference type="Gene3D" id="4.10.280.10">
    <property type="entry name" value="Helix-loop-helix DNA-binding domain"/>
    <property type="match status" value="1"/>
</dbReference>
<gene>
    <name evidence="3" type="ORF">OFUS_LOCUS26669</name>
</gene>
<proteinExistence type="predicted"/>
<feature type="non-terminal residue" evidence="3">
    <location>
        <position position="242"/>
    </location>
</feature>
<dbReference type="SUPFAM" id="SSF47459">
    <property type="entry name" value="HLH, helix-loop-helix DNA-binding domain"/>
    <property type="match status" value="1"/>
</dbReference>
<dbReference type="InterPro" id="IPR050283">
    <property type="entry name" value="E-box_TF_Regulators"/>
</dbReference>
<dbReference type="SMART" id="SM00353">
    <property type="entry name" value="HLH"/>
    <property type="match status" value="1"/>
</dbReference>
<feature type="domain" description="BHLH" evidence="2">
    <location>
        <begin position="99"/>
        <end position="151"/>
    </location>
</feature>
<feature type="compositionally biased region" description="Polar residues" evidence="1">
    <location>
        <begin position="61"/>
        <end position="70"/>
    </location>
</feature>
<sequence>RNTQSSLTPSISNITSRTLSRVMENWWDEFSFGSPVSDDIAMLGTQFGNTSYTSDEPDSPSAGSTGSDCENLDFSKNCSNRLKTHQKYKQNKNPLKRVIQRQAANCRERKRMKTLNDGFEKLRDHIPEASMDKKLSKVDTLRLAIQYIDQLQSMITVFDDSSEGGMKDTSSENKKVIIRCHATNTDGYHSHDSPLYGHSLSWSNITTHTPDENNRLKAKLWTPECSVPETYQIQECNFRDLL</sequence>
<dbReference type="Proteomes" id="UP000749559">
    <property type="component" value="Unassembled WGS sequence"/>
</dbReference>
<accession>A0A8J1UGW6</accession>
<evidence type="ECO:0000256" key="1">
    <source>
        <dbReference type="SAM" id="MobiDB-lite"/>
    </source>
</evidence>
<dbReference type="GO" id="GO:0032502">
    <property type="term" value="P:developmental process"/>
    <property type="evidence" value="ECO:0007669"/>
    <property type="project" value="TreeGrafter"/>
</dbReference>
<protein>
    <recommendedName>
        <fullName evidence="2">BHLH domain-containing protein</fullName>
    </recommendedName>
</protein>
<evidence type="ECO:0000313" key="4">
    <source>
        <dbReference type="Proteomes" id="UP000749559"/>
    </source>
</evidence>
<dbReference type="GO" id="GO:0000981">
    <property type="term" value="F:DNA-binding transcription factor activity, RNA polymerase II-specific"/>
    <property type="evidence" value="ECO:0007669"/>
    <property type="project" value="TreeGrafter"/>
</dbReference>
<dbReference type="PROSITE" id="PS50888">
    <property type="entry name" value="BHLH"/>
    <property type="match status" value="1"/>
</dbReference>
<name>A0A8J1UGW6_OWEFU</name>
<comment type="caution">
    <text evidence="3">The sequence shown here is derived from an EMBL/GenBank/DDBJ whole genome shotgun (WGS) entry which is preliminary data.</text>
</comment>
<reference evidence="3" key="1">
    <citation type="submission" date="2022-03" db="EMBL/GenBank/DDBJ databases">
        <authorList>
            <person name="Martin C."/>
        </authorList>
    </citation>
    <scope>NUCLEOTIDE SEQUENCE</scope>
</reference>
<dbReference type="InterPro" id="IPR036638">
    <property type="entry name" value="HLH_DNA-bd_sf"/>
</dbReference>
<evidence type="ECO:0000259" key="2">
    <source>
        <dbReference type="PROSITE" id="PS50888"/>
    </source>
</evidence>
<dbReference type="EMBL" id="CAIIXF020000226">
    <property type="protein sequence ID" value="CAH1803040.1"/>
    <property type="molecule type" value="Genomic_DNA"/>
</dbReference>
<keyword evidence="4" id="KW-1185">Reference proteome</keyword>